<dbReference type="InterPro" id="IPR024053">
    <property type="entry name" value="VHL_beta_dom"/>
</dbReference>
<sequence length="164" mass="19496">MEPADMRSRNKESFVLFRNTTQRTINLYWYLDHNITFHMTLTPGAQCKTNTFTNHGWIFFDKDTRELMHVNHSKIFWPKTYQMPDPADPSRLIPCRKEIRICLPLRSLRDNCLWRIVQTLASIPPTLATKVIDEFMSIPNTLKSELKERLNRQLNPNRTLLQIH</sequence>
<organism evidence="3">
    <name type="scientific">Ceratitis capitata</name>
    <name type="common">Mediterranean fruit fly</name>
    <name type="synonym">Tephritis capitata</name>
    <dbReference type="NCBI Taxonomy" id="7213"/>
    <lineage>
        <taxon>Eukaryota</taxon>
        <taxon>Metazoa</taxon>
        <taxon>Ecdysozoa</taxon>
        <taxon>Arthropoda</taxon>
        <taxon>Hexapoda</taxon>
        <taxon>Insecta</taxon>
        <taxon>Pterygota</taxon>
        <taxon>Neoptera</taxon>
        <taxon>Endopterygota</taxon>
        <taxon>Diptera</taxon>
        <taxon>Brachycera</taxon>
        <taxon>Muscomorpha</taxon>
        <taxon>Tephritoidea</taxon>
        <taxon>Tephritidae</taxon>
        <taxon>Ceratitis</taxon>
        <taxon>Ceratitis</taxon>
    </lineage>
</organism>
<dbReference type="Gene3D" id="2.60.40.780">
    <property type="entry name" value="von Hippel-Lindau disease tumour suppressor, beta domain"/>
    <property type="match status" value="1"/>
</dbReference>
<evidence type="ECO:0000313" key="2">
    <source>
        <dbReference type="EMBL" id="CAD7014600.1"/>
    </source>
</evidence>
<dbReference type="AlphaFoldDB" id="W8B7U5"/>
<dbReference type="EMBL" id="CAJHJT010000056">
    <property type="protein sequence ID" value="CAD7014600.1"/>
    <property type="molecule type" value="Genomic_DNA"/>
</dbReference>
<gene>
    <name evidence="3" type="primary">VHL</name>
    <name evidence="2" type="ORF">CCAP1982_LOCUS22593</name>
</gene>
<reference evidence="3" key="1">
    <citation type="submission" date="2013-07" db="EMBL/GenBank/DDBJ databases">
        <authorList>
            <person name="Geib S."/>
        </authorList>
    </citation>
    <scope>NUCLEOTIDE SEQUENCE</scope>
</reference>
<dbReference type="GeneID" id="101460515"/>
<dbReference type="Proteomes" id="UP000606786">
    <property type="component" value="Unassembled WGS sequence"/>
</dbReference>
<evidence type="ECO:0000259" key="1">
    <source>
        <dbReference type="Pfam" id="PF01847"/>
    </source>
</evidence>
<proteinExistence type="evidence at transcript level"/>
<dbReference type="Pfam" id="PF01847">
    <property type="entry name" value="VHL"/>
    <property type="match status" value="1"/>
</dbReference>
<dbReference type="EMBL" id="GAMC01009280">
    <property type="protein sequence ID" value="JAB97275.1"/>
    <property type="molecule type" value="mRNA"/>
</dbReference>
<reference evidence="3" key="2">
    <citation type="journal article" date="2014" name="BMC Genomics">
        <title>A genomic perspective to assessing quality of mass-reared SIT flies used in Mediterranean fruit fly (Ceratitis capitata) eradication in California.</title>
        <authorList>
            <person name="Calla B."/>
            <person name="Hall B."/>
            <person name="Hou S."/>
            <person name="Geib S.M."/>
        </authorList>
    </citation>
    <scope>NUCLEOTIDE SEQUENCE</scope>
</reference>
<dbReference type="InterPro" id="IPR037140">
    <property type="entry name" value="VHL_beta_dom_sf"/>
</dbReference>
<evidence type="ECO:0000313" key="4">
    <source>
        <dbReference type="Proteomes" id="UP000606786"/>
    </source>
</evidence>
<dbReference type="InterPro" id="IPR036208">
    <property type="entry name" value="VHL_sf"/>
</dbReference>
<name>W8B7U5_CERCA</name>
<dbReference type="EMBL" id="GAMC01009281">
    <property type="protein sequence ID" value="JAB97274.1"/>
    <property type="molecule type" value="mRNA"/>
</dbReference>
<dbReference type="CTD" id="7428"/>
<keyword evidence="4" id="KW-1185">Reference proteome</keyword>
<reference evidence="2" key="3">
    <citation type="submission" date="2020-11" db="EMBL/GenBank/DDBJ databases">
        <authorList>
            <person name="Whitehead M."/>
        </authorList>
    </citation>
    <scope>NUCLEOTIDE SEQUENCE</scope>
    <source>
        <strain evidence="2">EGII</strain>
    </source>
</reference>
<dbReference type="KEGG" id="ccat:101460515"/>
<evidence type="ECO:0000313" key="3">
    <source>
        <dbReference type="EMBL" id="JAB97275.1"/>
    </source>
</evidence>
<protein>
    <submittedName>
        <fullName evidence="2">(Mediterranean fruit fly) hypothetical protein</fullName>
    </submittedName>
    <submittedName>
        <fullName evidence="3">Protein Vhl</fullName>
    </submittedName>
</protein>
<feature type="domain" description="von Hippel-Lindau disease tumour suppressor beta" evidence="1">
    <location>
        <begin position="11"/>
        <end position="80"/>
    </location>
</feature>
<dbReference type="SUPFAM" id="SSF49468">
    <property type="entry name" value="VHL"/>
    <property type="match status" value="1"/>
</dbReference>
<accession>W8B7U5</accession>
<dbReference type="OrthoDB" id="413400at2759"/>